<accession>A0ABR7KS19</accession>
<evidence type="ECO:0000313" key="4">
    <source>
        <dbReference type="Proteomes" id="UP000652755"/>
    </source>
</evidence>
<sequence>MKNYVLAIFMVFGIATFTATAQIKTSVQEVATPELAQKREGLKKLIIANYLGMKNSLVISDVKKTSSFATEFANTLGQFKFKKLSLEEMNASTSARESITALAKHIAESASINEQRKDMEKLSEQFWVIIDKVKPEKTILYRQKCPMMGTTWVSDEKKIENPYYPKNMLTCGEVVAVK</sequence>
<evidence type="ECO:0000259" key="2">
    <source>
        <dbReference type="Pfam" id="PF11827"/>
    </source>
</evidence>
<evidence type="ECO:0000256" key="1">
    <source>
        <dbReference type="SAM" id="SignalP"/>
    </source>
</evidence>
<gene>
    <name evidence="3" type="ORF">H7U22_10235</name>
</gene>
<dbReference type="Proteomes" id="UP000652755">
    <property type="component" value="Unassembled WGS sequence"/>
</dbReference>
<dbReference type="RefSeq" id="WP_187071274.1">
    <property type="nucleotide sequence ID" value="NZ_JACRYL010000008.1"/>
</dbReference>
<evidence type="ECO:0000313" key="3">
    <source>
        <dbReference type="EMBL" id="MBC6110803.1"/>
    </source>
</evidence>
<dbReference type="EMBL" id="JACRYL010000008">
    <property type="protein sequence ID" value="MBC6110803.1"/>
    <property type="molecule type" value="Genomic_DNA"/>
</dbReference>
<organism evidence="3 4">
    <name type="scientific">Pedobacter fastidiosus</name>
    <dbReference type="NCBI Taxonomy" id="2765361"/>
    <lineage>
        <taxon>Bacteria</taxon>
        <taxon>Pseudomonadati</taxon>
        <taxon>Bacteroidota</taxon>
        <taxon>Sphingobacteriia</taxon>
        <taxon>Sphingobacteriales</taxon>
        <taxon>Sphingobacteriaceae</taxon>
        <taxon>Pedobacter</taxon>
    </lineage>
</organism>
<name>A0ABR7KS19_9SPHI</name>
<reference evidence="3 4" key="1">
    <citation type="submission" date="2020-08" db="EMBL/GenBank/DDBJ databases">
        <authorList>
            <person name="Sun Q."/>
            <person name="Inoue M."/>
        </authorList>
    </citation>
    <scope>NUCLEOTIDE SEQUENCE [LARGE SCALE GENOMIC DNA]</scope>
    <source>
        <strain evidence="3 4">CCM 8938</strain>
    </source>
</reference>
<feature type="signal peptide" evidence="1">
    <location>
        <begin position="1"/>
        <end position="21"/>
    </location>
</feature>
<protein>
    <submittedName>
        <fullName evidence="3">DUF3347 domain-containing protein</fullName>
    </submittedName>
</protein>
<feature type="chain" id="PRO_5046423624" evidence="1">
    <location>
        <begin position="22"/>
        <end position="178"/>
    </location>
</feature>
<dbReference type="InterPro" id="IPR021782">
    <property type="entry name" value="DUF3347"/>
</dbReference>
<proteinExistence type="predicted"/>
<comment type="caution">
    <text evidence="3">The sequence shown here is derived from an EMBL/GenBank/DDBJ whole genome shotgun (WGS) entry which is preliminary data.</text>
</comment>
<keyword evidence="1" id="KW-0732">Signal</keyword>
<feature type="domain" description="DUF3347" evidence="2">
    <location>
        <begin position="46"/>
        <end position="137"/>
    </location>
</feature>
<dbReference type="Pfam" id="PF11827">
    <property type="entry name" value="DUF3347"/>
    <property type="match status" value="1"/>
</dbReference>
<keyword evidence="4" id="KW-1185">Reference proteome</keyword>